<sequence length="41" mass="4767">MVHSFFNSRVQAYFLSLGRDGKRFVIRKPPLNMAFPPKKQG</sequence>
<reference evidence="1 2" key="1">
    <citation type="submission" date="2013-11" db="EMBL/GenBank/DDBJ databases">
        <title>Metagenomic analysis of a methanogenic consortium involved in long chain n-alkane degradation.</title>
        <authorList>
            <person name="Davidova I.A."/>
            <person name="Callaghan A.V."/>
            <person name="Wawrik B."/>
            <person name="Pruitt S."/>
            <person name="Marks C."/>
            <person name="Duncan K.E."/>
            <person name="Suflita J.M."/>
        </authorList>
    </citation>
    <scope>NUCLEOTIDE SEQUENCE [LARGE SCALE GENOMIC DNA]</scope>
    <source>
        <strain evidence="1 2">SPR</strain>
    </source>
</reference>
<organism evidence="1 2">
    <name type="scientific">Dethiosulfatarculus sandiegensis</name>
    <dbReference type="NCBI Taxonomy" id="1429043"/>
    <lineage>
        <taxon>Bacteria</taxon>
        <taxon>Pseudomonadati</taxon>
        <taxon>Thermodesulfobacteriota</taxon>
        <taxon>Desulfarculia</taxon>
        <taxon>Desulfarculales</taxon>
        <taxon>Desulfarculaceae</taxon>
        <taxon>Dethiosulfatarculus</taxon>
    </lineage>
</organism>
<gene>
    <name evidence="1" type="ORF">X474_23710</name>
</gene>
<proteinExistence type="predicted"/>
<name>A0A0D2J769_9BACT</name>
<accession>A0A0D2J769</accession>
<dbReference type="InParanoid" id="A0A0D2J769"/>
<dbReference type="Proteomes" id="UP000032233">
    <property type="component" value="Unassembled WGS sequence"/>
</dbReference>
<dbReference type="AlphaFoldDB" id="A0A0D2J769"/>
<comment type="caution">
    <text evidence="1">The sequence shown here is derived from an EMBL/GenBank/DDBJ whole genome shotgun (WGS) entry which is preliminary data.</text>
</comment>
<dbReference type="STRING" id="1429043.X474_23710"/>
<keyword evidence="2" id="KW-1185">Reference proteome</keyword>
<protein>
    <submittedName>
        <fullName evidence="1">Uncharacterized protein</fullName>
    </submittedName>
</protein>
<evidence type="ECO:0000313" key="2">
    <source>
        <dbReference type="Proteomes" id="UP000032233"/>
    </source>
</evidence>
<dbReference type="EMBL" id="AZAC01000056">
    <property type="protein sequence ID" value="KIX11516.1"/>
    <property type="molecule type" value="Genomic_DNA"/>
</dbReference>
<evidence type="ECO:0000313" key="1">
    <source>
        <dbReference type="EMBL" id="KIX11516.1"/>
    </source>
</evidence>